<keyword evidence="3" id="KW-1185">Reference proteome</keyword>
<evidence type="ECO:0008006" key="4">
    <source>
        <dbReference type="Google" id="ProtNLM"/>
    </source>
</evidence>
<feature type="region of interest" description="Disordered" evidence="1">
    <location>
        <begin position="77"/>
        <end position="104"/>
    </location>
</feature>
<evidence type="ECO:0000256" key="1">
    <source>
        <dbReference type="SAM" id="MobiDB-lite"/>
    </source>
</evidence>
<dbReference type="Proteomes" id="UP000184339">
    <property type="component" value="Unassembled WGS sequence"/>
</dbReference>
<evidence type="ECO:0000313" key="3">
    <source>
        <dbReference type="Proteomes" id="UP000184339"/>
    </source>
</evidence>
<reference evidence="3" key="1">
    <citation type="submission" date="2016-11" db="EMBL/GenBank/DDBJ databases">
        <authorList>
            <person name="Varghese N."/>
            <person name="Submissions S."/>
        </authorList>
    </citation>
    <scope>NUCLEOTIDE SEQUENCE [LARGE SCALE GENOMIC DNA]</scope>
    <source>
        <strain evidence="3">Sac-22</strain>
    </source>
</reference>
<sequence length="104" mass="11799">MHHHYDPNRLLDHISHRLNLKNDAALARTLEVTSPMICKVRKRHLTLGASLLIRIHEVTNLPIRDLLDMVGDRRQKYRLSTAQGRPNAGSSNQSGNANATDLMR</sequence>
<accession>A0A1M7R793</accession>
<dbReference type="EMBL" id="FRCX01000013">
    <property type="protein sequence ID" value="SHN42021.1"/>
    <property type="molecule type" value="Genomic_DNA"/>
</dbReference>
<gene>
    <name evidence="2" type="ORF">SAMN05192549_113115</name>
</gene>
<proteinExistence type="predicted"/>
<feature type="compositionally biased region" description="Low complexity" evidence="1">
    <location>
        <begin position="87"/>
        <end position="104"/>
    </location>
</feature>
<dbReference type="RefSeq" id="WP_072788453.1">
    <property type="nucleotide sequence ID" value="NZ_FRCX01000013.1"/>
</dbReference>
<dbReference type="STRING" id="551987.SAMN05192549_113115"/>
<protein>
    <recommendedName>
        <fullName evidence="4">XRE family transcriptional regulator</fullName>
    </recommendedName>
</protein>
<evidence type="ECO:0000313" key="2">
    <source>
        <dbReference type="EMBL" id="SHN42021.1"/>
    </source>
</evidence>
<organism evidence="2 3">
    <name type="scientific">Duganella sacchari</name>
    <dbReference type="NCBI Taxonomy" id="551987"/>
    <lineage>
        <taxon>Bacteria</taxon>
        <taxon>Pseudomonadati</taxon>
        <taxon>Pseudomonadota</taxon>
        <taxon>Betaproteobacteria</taxon>
        <taxon>Burkholderiales</taxon>
        <taxon>Oxalobacteraceae</taxon>
        <taxon>Telluria group</taxon>
        <taxon>Duganella</taxon>
    </lineage>
</organism>
<dbReference type="OrthoDB" id="8779494at2"/>
<name>A0A1M7R793_9BURK</name>
<dbReference type="AlphaFoldDB" id="A0A1M7R793"/>